<accession>A0A328ZWF1</accession>
<reference evidence="2 3" key="1">
    <citation type="submission" date="2018-06" db="EMBL/GenBank/DDBJ databases">
        <title>Genomic Encyclopedia of Archaeal and Bacterial Type Strains, Phase II (KMG-II): from individual species to whole genera.</title>
        <authorList>
            <person name="Goeker M."/>
        </authorList>
    </citation>
    <scope>NUCLEOTIDE SEQUENCE [LARGE SCALE GENOMIC DNA]</scope>
    <source>
        <strain evidence="2 3">CFPB 3232</strain>
    </source>
</reference>
<dbReference type="Proteomes" id="UP000248856">
    <property type="component" value="Unassembled WGS sequence"/>
</dbReference>
<name>A0A328ZWF1_9BURK</name>
<sequence length="302" mass="32355">MHSIRRILPLLLAALLSTGLAGPGLAATAPEPPTPDTRVLRLDIDGHSVDLVTQVFRPEGPGPFPLVIFSHGRSADPDVRAQLKNPVPLGHVRYWLRKGVAVVAAIRPGYGATGGADRENSSARWPAGATRCTGQPDFTVVARNARATVHALHQWALQQPWVRHDRILLEGQSVGGLTTIAAAAENLPGVVGAVNFSGGAGGKPAVAPGQSCRPELLTDVYRQLGTQVHVPTLWLYAENDQFWGPRMPSLWFDAFRQGGSDARFVAAPALEGTDGHRLLLAGGRHWQEPLDRFVEKVGLVAH</sequence>
<comment type="caution">
    <text evidence="2">The sequence shown here is derived from an EMBL/GenBank/DDBJ whole genome shotgun (WGS) entry which is preliminary data.</text>
</comment>
<dbReference type="SUPFAM" id="SSF53474">
    <property type="entry name" value="alpha/beta-Hydrolases"/>
    <property type="match status" value="1"/>
</dbReference>
<evidence type="ECO:0000313" key="2">
    <source>
        <dbReference type="EMBL" id="RAR86566.1"/>
    </source>
</evidence>
<feature type="signal peptide" evidence="1">
    <location>
        <begin position="1"/>
        <end position="26"/>
    </location>
</feature>
<dbReference type="GO" id="GO:0016787">
    <property type="term" value="F:hydrolase activity"/>
    <property type="evidence" value="ECO:0007669"/>
    <property type="project" value="UniProtKB-KW"/>
</dbReference>
<gene>
    <name evidence="2" type="ORF">AX018_1001153</name>
</gene>
<dbReference type="InterPro" id="IPR029058">
    <property type="entry name" value="AB_hydrolase_fold"/>
</dbReference>
<dbReference type="Gene3D" id="3.40.50.1820">
    <property type="entry name" value="alpha/beta hydrolase"/>
    <property type="match status" value="1"/>
</dbReference>
<proteinExistence type="predicted"/>
<dbReference type="OrthoDB" id="8564128at2"/>
<protein>
    <submittedName>
        <fullName evidence="2">Dienelactone hydrolase</fullName>
    </submittedName>
</protein>
<dbReference type="EMBL" id="QLTA01000001">
    <property type="protein sequence ID" value="RAR86566.1"/>
    <property type="molecule type" value="Genomic_DNA"/>
</dbReference>
<keyword evidence="2" id="KW-0378">Hydrolase</keyword>
<keyword evidence="3" id="KW-1185">Reference proteome</keyword>
<evidence type="ECO:0000313" key="3">
    <source>
        <dbReference type="Proteomes" id="UP000248856"/>
    </source>
</evidence>
<feature type="chain" id="PRO_5016268055" evidence="1">
    <location>
        <begin position="27"/>
        <end position="302"/>
    </location>
</feature>
<dbReference type="AlphaFoldDB" id="A0A328ZWF1"/>
<organism evidence="2 3">
    <name type="scientific">Paracidovorax anthurii</name>
    <dbReference type="NCBI Taxonomy" id="78229"/>
    <lineage>
        <taxon>Bacteria</taxon>
        <taxon>Pseudomonadati</taxon>
        <taxon>Pseudomonadota</taxon>
        <taxon>Betaproteobacteria</taxon>
        <taxon>Burkholderiales</taxon>
        <taxon>Comamonadaceae</taxon>
        <taxon>Paracidovorax</taxon>
    </lineage>
</organism>
<dbReference type="RefSeq" id="WP_111875347.1">
    <property type="nucleotide sequence ID" value="NZ_CBCSGC010000055.1"/>
</dbReference>
<evidence type="ECO:0000256" key="1">
    <source>
        <dbReference type="SAM" id="SignalP"/>
    </source>
</evidence>
<keyword evidence="1" id="KW-0732">Signal</keyword>